<keyword evidence="5" id="KW-0448">Lipopolysaccharide biosynthesis</keyword>
<protein>
    <submittedName>
        <fullName evidence="9">Glycosyltransferase family 2 protein</fullName>
    </submittedName>
</protein>
<evidence type="ECO:0000256" key="6">
    <source>
        <dbReference type="ARBA" id="ARBA00022989"/>
    </source>
</evidence>
<keyword evidence="7" id="KW-0472">Membrane</keyword>
<dbReference type="GO" id="GO:0099621">
    <property type="term" value="F:undecaprenyl-phosphate 4-deoxy-4-formamido-L-arabinose transferase activity"/>
    <property type="evidence" value="ECO:0007669"/>
    <property type="project" value="TreeGrafter"/>
</dbReference>
<evidence type="ECO:0000256" key="3">
    <source>
        <dbReference type="ARBA" id="ARBA00022679"/>
    </source>
</evidence>
<proteinExistence type="predicted"/>
<dbReference type="InterPro" id="IPR001173">
    <property type="entry name" value="Glyco_trans_2-like"/>
</dbReference>
<dbReference type="Pfam" id="PF00535">
    <property type="entry name" value="Glycos_transf_2"/>
    <property type="match status" value="1"/>
</dbReference>
<keyword evidence="3" id="KW-0808">Transferase</keyword>
<comment type="caution">
    <text evidence="9">The sequence shown here is derived from an EMBL/GenBank/DDBJ whole genome shotgun (WGS) entry which is preliminary data.</text>
</comment>
<evidence type="ECO:0000256" key="5">
    <source>
        <dbReference type="ARBA" id="ARBA00022985"/>
    </source>
</evidence>
<evidence type="ECO:0000259" key="8">
    <source>
        <dbReference type="Pfam" id="PF00535"/>
    </source>
</evidence>
<dbReference type="PANTHER" id="PTHR48090">
    <property type="entry name" value="UNDECAPRENYL-PHOSPHATE 4-DEOXY-4-FORMAMIDO-L-ARABINOSE TRANSFERASE-RELATED"/>
    <property type="match status" value="1"/>
</dbReference>
<evidence type="ECO:0000313" key="9">
    <source>
        <dbReference type="EMBL" id="MCA9755869.1"/>
    </source>
</evidence>
<evidence type="ECO:0000256" key="4">
    <source>
        <dbReference type="ARBA" id="ARBA00022692"/>
    </source>
</evidence>
<reference evidence="9" key="1">
    <citation type="submission" date="2020-04" db="EMBL/GenBank/DDBJ databases">
        <authorList>
            <person name="Zhang T."/>
        </authorList>
    </citation>
    <scope>NUCLEOTIDE SEQUENCE</scope>
    <source>
        <strain evidence="9">HKST-UBA02</strain>
    </source>
</reference>
<dbReference type="Gene3D" id="3.90.550.10">
    <property type="entry name" value="Spore Coat Polysaccharide Biosynthesis Protein SpsA, Chain A"/>
    <property type="match status" value="1"/>
</dbReference>
<dbReference type="EMBL" id="JAGQHS010000034">
    <property type="protein sequence ID" value="MCA9755869.1"/>
    <property type="molecule type" value="Genomic_DNA"/>
</dbReference>
<dbReference type="InterPro" id="IPR029044">
    <property type="entry name" value="Nucleotide-diphossugar_trans"/>
</dbReference>
<keyword evidence="6" id="KW-1133">Transmembrane helix</keyword>
<keyword evidence="4" id="KW-0812">Transmembrane</keyword>
<name>A0A956SE22_UNCEI</name>
<evidence type="ECO:0000256" key="2">
    <source>
        <dbReference type="ARBA" id="ARBA00022676"/>
    </source>
</evidence>
<dbReference type="SUPFAM" id="SSF53448">
    <property type="entry name" value="Nucleotide-diphospho-sugar transferases"/>
    <property type="match status" value="1"/>
</dbReference>
<dbReference type="Proteomes" id="UP000739538">
    <property type="component" value="Unassembled WGS sequence"/>
</dbReference>
<accession>A0A956SE22</accession>
<dbReference type="AlphaFoldDB" id="A0A956SE22"/>
<dbReference type="GO" id="GO:0009103">
    <property type="term" value="P:lipopolysaccharide biosynthetic process"/>
    <property type="evidence" value="ECO:0007669"/>
    <property type="project" value="UniProtKB-KW"/>
</dbReference>
<feature type="domain" description="Glycosyltransferase 2-like" evidence="8">
    <location>
        <begin position="10"/>
        <end position="172"/>
    </location>
</feature>
<dbReference type="CDD" id="cd04179">
    <property type="entry name" value="DPM_DPG-synthase_like"/>
    <property type="match status" value="1"/>
</dbReference>
<dbReference type="GO" id="GO:0005886">
    <property type="term" value="C:plasma membrane"/>
    <property type="evidence" value="ECO:0007669"/>
    <property type="project" value="TreeGrafter"/>
</dbReference>
<dbReference type="InterPro" id="IPR050256">
    <property type="entry name" value="Glycosyltransferase_2"/>
</dbReference>
<keyword evidence="1" id="KW-1003">Cell membrane</keyword>
<evidence type="ECO:0000256" key="7">
    <source>
        <dbReference type="ARBA" id="ARBA00023136"/>
    </source>
</evidence>
<gene>
    <name evidence="9" type="ORF">KDA27_08720</name>
</gene>
<reference evidence="9" key="2">
    <citation type="journal article" date="2021" name="Microbiome">
        <title>Successional dynamics and alternative stable states in a saline activated sludge microbial community over 9 years.</title>
        <authorList>
            <person name="Wang Y."/>
            <person name="Ye J."/>
            <person name="Ju F."/>
            <person name="Liu L."/>
            <person name="Boyd J.A."/>
            <person name="Deng Y."/>
            <person name="Parks D.H."/>
            <person name="Jiang X."/>
            <person name="Yin X."/>
            <person name="Woodcroft B.J."/>
            <person name="Tyson G.W."/>
            <person name="Hugenholtz P."/>
            <person name="Polz M.F."/>
            <person name="Zhang T."/>
        </authorList>
    </citation>
    <scope>NUCLEOTIDE SEQUENCE</scope>
    <source>
        <strain evidence="9">HKST-UBA02</strain>
    </source>
</reference>
<sequence>MTATGRESLSIFFPAYNDWGTIATMVAVAHRTARELTDDFEVIVVNDASPDHVQDVLEELRGLYPDTLRVVVHPQNRGYGGALKSGFAAATKDWVFYTDGDAQYDVRELALLWAQREGVDLVNGFKIRRSDPVHRILVGKAYHYFTRTIFRLPVKDVDCDFRLIRRTVFDRVRLEYDSGLICVELMTRIHRAGFRIAQVPVHHFHRMHGASQFFNFPRVTRVLFGMLGFWWRVFVTERSQFAARGEESST</sequence>
<keyword evidence="2" id="KW-0328">Glycosyltransferase</keyword>
<evidence type="ECO:0000256" key="1">
    <source>
        <dbReference type="ARBA" id="ARBA00022475"/>
    </source>
</evidence>
<organism evidence="9 10">
    <name type="scientific">Eiseniibacteriota bacterium</name>
    <dbReference type="NCBI Taxonomy" id="2212470"/>
    <lineage>
        <taxon>Bacteria</taxon>
        <taxon>Candidatus Eiseniibacteriota</taxon>
    </lineage>
</organism>
<evidence type="ECO:0000313" key="10">
    <source>
        <dbReference type="Proteomes" id="UP000739538"/>
    </source>
</evidence>
<dbReference type="PANTHER" id="PTHR48090:SF3">
    <property type="entry name" value="UNDECAPRENYL-PHOSPHATE 4-DEOXY-4-FORMAMIDO-L-ARABINOSE TRANSFERASE"/>
    <property type="match status" value="1"/>
</dbReference>